<gene>
    <name evidence="1" type="ORF">HaLaN_06968</name>
</gene>
<reference evidence="1 2" key="1">
    <citation type="submission" date="2020-02" db="EMBL/GenBank/DDBJ databases">
        <title>Draft genome sequence of Haematococcus lacustris strain NIES-144.</title>
        <authorList>
            <person name="Morimoto D."/>
            <person name="Nakagawa S."/>
            <person name="Yoshida T."/>
            <person name="Sawayama S."/>
        </authorList>
    </citation>
    <scope>NUCLEOTIDE SEQUENCE [LARGE SCALE GENOMIC DNA]</scope>
    <source>
        <strain evidence="1 2">NIES-144</strain>
    </source>
</reference>
<evidence type="ECO:0000313" key="1">
    <source>
        <dbReference type="EMBL" id="GFH11467.1"/>
    </source>
</evidence>
<keyword evidence="2" id="KW-1185">Reference proteome</keyword>
<comment type="caution">
    <text evidence="1">The sequence shown here is derived from an EMBL/GenBank/DDBJ whole genome shotgun (WGS) entry which is preliminary data.</text>
</comment>
<proteinExistence type="predicted"/>
<sequence length="73" mass="7327">GVRYVVDSSSTADVCAGPAALQTSWFNSSEGQLSVQAPGTPSGAACPPASSEAPWGYFCTPWGSPGGGGMRNF</sequence>
<feature type="non-terminal residue" evidence="1">
    <location>
        <position position="1"/>
    </location>
</feature>
<evidence type="ECO:0000313" key="2">
    <source>
        <dbReference type="Proteomes" id="UP000485058"/>
    </source>
</evidence>
<accession>A0A699YMF6</accession>
<feature type="non-terminal residue" evidence="1">
    <location>
        <position position="73"/>
    </location>
</feature>
<organism evidence="1 2">
    <name type="scientific">Haematococcus lacustris</name>
    <name type="common">Green alga</name>
    <name type="synonym">Haematococcus pluvialis</name>
    <dbReference type="NCBI Taxonomy" id="44745"/>
    <lineage>
        <taxon>Eukaryota</taxon>
        <taxon>Viridiplantae</taxon>
        <taxon>Chlorophyta</taxon>
        <taxon>core chlorophytes</taxon>
        <taxon>Chlorophyceae</taxon>
        <taxon>CS clade</taxon>
        <taxon>Chlamydomonadales</taxon>
        <taxon>Haematococcaceae</taxon>
        <taxon>Haematococcus</taxon>
    </lineage>
</organism>
<dbReference type="AlphaFoldDB" id="A0A699YMF6"/>
<protein>
    <submittedName>
        <fullName evidence="1">Uncharacterized protein</fullName>
    </submittedName>
</protein>
<dbReference type="Proteomes" id="UP000485058">
    <property type="component" value="Unassembled WGS sequence"/>
</dbReference>
<dbReference type="EMBL" id="BLLF01000407">
    <property type="protein sequence ID" value="GFH11467.1"/>
    <property type="molecule type" value="Genomic_DNA"/>
</dbReference>
<name>A0A699YMF6_HAELA</name>